<sequence>GPARSPHVMRINGTACPWSFSYFALGYRGREALALALGKIFQRVILYSNSIDQEVSG</sequence>
<feature type="non-terminal residue" evidence="1">
    <location>
        <position position="57"/>
    </location>
</feature>
<gene>
    <name evidence="1" type="ORF">KUDE01_024779</name>
</gene>
<name>A0AAD9EXB5_DISEL</name>
<keyword evidence="1" id="KW-0812">Transmembrane</keyword>
<organism evidence="1 2">
    <name type="scientific">Dissostichus eleginoides</name>
    <name type="common">Patagonian toothfish</name>
    <name type="synonym">Dissostichus amissus</name>
    <dbReference type="NCBI Taxonomy" id="100907"/>
    <lineage>
        <taxon>Eukaryota</taxon>
        <taxon>Metazoa</taxon>
        <taxon>Chordata</taxon>
        <taxon>Craniata</taxon>
        <taxon>Vertebrata</taxon>
        <taxon>Euteleostomi</taxon>
        <taxon>Actinopterygii</taxon>
        <taxon>Neopterygii</taxon>
        <taxon>Teleostei</taxon>
        <taxon>Neoteleostei</taxon>
        <taxon>Acanthomorphata</taxon>
        <taxon>Eupercaria</taxon>
        <taxon>Perciformes</taxon>
        <taxon>Notothenioidei</taxon>
        <taxon>Nototheniidae</taxon>
        <taxon>Dissostichus</taxon>
    </lineage>
</organism>
<dbReference type="AlphaFoldDB" id="A0AAD9EXB5"/>
<comment type="caution">
    <text evidence="1">The sequence shown here is derived from an EMBL/GenBank/DDBJ whole genome shotgun (WGS) entry which is preliminary data.</text>
</comment>
<dbReference type="Proteomes" id="UP001228049">
    <property type="component" value="Unassembled WGS sequence"/>
</dbReference>
<feature type="non-terminal residue" evidence="1">
    <location>
        <position position="1"/>
    </location>
</feature>
<dbReference type="EMBL" id="JASDAP010000024">
    <property type="protein sequence ID" value="KAK1881614.1"/>
    <property type="molecule type" value="Genomic_DNA"/>
</dbReference>
<accession>A0AAD9EXB5</accession>
<reference evidence="1" key="1">
    <citation type="submission" date="2023-04" db="EMBL/GenBank/DDBJ databases">
        <title>Chromosome-level genome of Chaenocephalus aceratus.</title>
        <authorList>
            <person name="Park H."/>
        </authorList>
    </citation>
    <scope>NUCLEOTIDE SEQUENCE</scope>
    <source>
        <strain evidence="1">DE</strain>
        <tissue evidence="1">Muscle</tissue>
    </source>
</reference>
<keyword evidence="1" id="KW-0472">Membrane</keyword>
<keyword evidence="2" id="KW-1185">Reference proteome</keyword>
<evidence type="ECO:0000313" key="2">
    <source>
        <dbReference type="Proteomes" id="UP001228049"/>
    </source>
</evidence>
<evidence type="ECO:0000313" key="1">
    <source>
        <dbReference type="EMBL" id="KAK1881614.1"/>
    </source>
</evidence>
<proteinExistence type="predicted"/>
<protein>
    <submittedName>
        <fullName evidence="1">SID1 transmembrane family member 1</fullName>
    </submittedName>
</protein>